<feature type="region of interest" description="Disordered" evidence="6">
    <location>
        <begin position="413"/>
        <end position="456"/>
    </location>
</feature>
<feature type="transmembrane region" description="Helical" evidence="7">
    <location>
        <begin position="370"/>
        <end position="391"/>
    </location>
</feature>
<dbReference type="AlphaFoldDB" id="A0A0R2MFK3"/>
<evidence type="ECO:0000259" key="8">
    <source>
        <dbReference type="Pfam" id="PF02687"/>
    </source>
</evidence>
<dbReference type="STRING" id="942150.IV64_GL002604"/>
<dbReference type="EMBL" id="JQCL01000057">
    <property type="protein sequence ID" value="KRO10912.1"/>
    <property type="molecule type" value="Genomic_DNA"/>
</dbReference>
<feature type="region of interest" description="Disordered" evidence="6">
    <location>
        <begin position="81"/>
        <end position="100"/>
    </location>
</feature>
<comment type="caution">
    <text evidence="9">The sequence shown here is derived from an EMBL/GenBank/DDBJ whole genome shotgun (WGS) entry which is preliminary data.</text>
</comment>
<evidence type="ECO:0000256" key="6">
    <source>
        <dbReference type="SAM" id="MobiDB-lite"/>
    </source>
</evidence>
<dbReference type="Pfam" id="PF02687">
    <property type="entry name" value="FtsX"/>
    <property type="match status" value="1"/>
</dbReference>
<feature type="domain" description="ABC3 transporter permease C-terminal" evidence="8">
    <location>
        <begin position="330"/>
        <end position="403"/>
    </location>
</feature>
<dbReference type="PANTHER" id="PTHR30572:SF9">
    <property type="entry name" value="ABC TRANSPORTER PERMEASE PROTEIN"/>
    <property type="match status" value="1"/>
</dbReference>
<organism evidence="9 10">
    <name type="scientific">Lactiplantibacillus xiangfangensis</name>
    <dbReference type="NCBI Taxonomy" id="942150"/>
    <lineage>
        <taxon>Bacteria</taxon>
        <taxon>Bacillati</taxon>
        <taxon>Bacillota</taxon>
        <taxon>Bacilli</taxon>
        <taxon>Lactobacillales</taxon>
        <taxon>Lactobacillaceae</taxon>
        <taxon>Lactiplantibacillus</taxon>
    </lineage>
</organism>
<evidence type="ECO:0000256" key="4">
    <source>
        <dbReference type="ARBA" id="ARBA00022989"/>
    </source>
</evidence>
<dbReference type="InterPro" id="IPR050250">
    <property type="entry name" value="Macrolide_Exporter_MacB"/>
</dbReference>
<name>A0A0R2MFK3_9LACO</name>
<dbReference type="GO" id="GO:0022857">
    <property type="term" value="F:transmembrane transporter activity"/>
    <property type="evidence" value="ECO:0007669"/>
    <property type="project" value="TreeGrafter"/>
</dbReference>
<dbReference type="GO" id="GO:0005886">
    <property type="term" value="C:plasma membrane"/>
    <property type="evidence" value="ECO:0007669"/>
    <property type="project" value="UniProtKB-SubCell"/>
</dbReference>
<evidence type="ECO:0000256" key="5">
    <source>
        <dbReference type="ARBA" id="ARBA00023136"/>
    </source>
</evidence>
<evidence type="ECO:0000256" key="2">
    <source>
        <dbReference type="ARBA" id="ARBA00022475"/>
    </source>
</evidence>
<feature type="transmembrane region" description="Helical" evidence="7">
    <location>
        <begin position="31"/>
        <end position="50"/>
    </location>
</feature>
<sequence length="505" mass="52236">MQVQNLPEGGLSVNFFKRAWLNLTAKKGRSILLILVTSAIMLFVLAGLLIRNAADTATSNAKKSVGATVTLSANREAAFKKMHSSTSTSKSSRPKLTTSPVKLSDAKKIAKLSNVASYNATVSTSANAKGFDAISTSTSSNTGGGMKGGMGASSSGSGDIAIAGVTSTSSVTSFESKSSKIMKGRGITASDEGTNNVVIESELAKEDSLNVGDTIKMKATTGTKKTYTLKIVGVYKASSSTSTEQGPGATDPSNSVYTSYTFANAIKGSKYKNTADSVTFTISDPAKVSKVKTAGNQLISTSKYSLSTDDSSYQTVKASMNNVKSFADKIVWLVAIAGTIILALIVILMIRERRYEIGVLLSLGESRWKIVAQFFAEMVMVLVVSVVLAGFGGKFVGNQLGQQLVLQQTTTATTSSSSGTTGQPGGSGAPGGSTGSKPSGNMQGGPGSSHTGSVAASQKQTDLDINVTVMDLVELGGFGLAIMFLSIMLASGGILRLQPKKVLID</sequence>
<feature type="compositionally biased region" description="Gly residues" evidence="6">
    <location>
        <begin position="422"/>
        <end position="434"/>
    </location>
</feature>
<comment type="subcellular location">
    <subcellularLocation>
        <location evidence="1">Cell membrane</location>
        <topology evidence="1">Multi-pass membrane protein</topology>
    </subcellularLocation>
</comment>
<keyword evidence="2" id="KW-1003">Cell membrane</keyword>
<evidence type="ECO:0000313" key="10">
    <source>
        <dbReference type="Proteomes" id="UP000051783"/>
    </source>
</evidence>
<evidence type="ECO:0000256" key="3">
    <source>
        <dbReference type="ARBA" id="ARBA00022692"/>
    </source>
</evidence>
<feature type="transmembrane region" description="Helical" evidence="7">
    <location>
        <begin position="330"/>
        <end position="350"/>
    </location>
</feature>
<dbReference type="PATRIC" id="fig|942150.3.peg.2715"/>
<feature type="transmembrane region" description="Helical" evidence="7">
    <location>
        <begin position="475"/>
        <end position="495"/>
    </location>
</feature>
<feature type="compositionally biased region" description="Low complexity" evidence="6">
    <location>
        <begin position="84"/>
        <end position="99"/>
    </location>
</feature>
<reference evidence="9 10" key="1">
    <citation type="journal article" date="2015" name="Genome Announc.">
        <title>Expanding the biotechnology potential of lactobacilli through comparative genomics of 213 strains and associated genera.</title>
        <authorList>
            <person name="Sun Z."/>
            <person name="Harris H.M."/>
            <person name="McCann A."/>
            <person name="Guo C."/>
            <person name="Argimon S."/>
            <person name="Zhang W."/>
            <person name="Yang X."/>
            <person name="Jeffery I.B."/>
            <person name="Cooney J.C."/>
            <person name="Kagawa T.F."/>
            <person name="Liu W."/>
            <person name="Song Y."/>
            <person name="Salvetti E."/>
            <person name="Wrobel A."/>
            <person name="Rasinkangas P."/>
            <person name="Parkhill J."/>
            <person name="Rea M.C."/>
            <person name="O'Sullivan O."/>
            <person name="Ritari J."/>
            <person name="Douillard F.P."/>
            <person name="Paul Ross R."/>
            <person name="Yang R."/>
            <person name="Briner A.E."/>
            <person name="Felis G.E."/>
            <person name="de Vos W.M."/>
            <person name="Barrangou R."/>
            <person name="Klaenhammer T.R."/>
            <person name="Caufield P.W."/>
            <person name="Cui Y."/>
            <person name="Zhang H."/>
            <person name="O'Toole P.W."/>
        </authorList>
    </citation>
    <scope>NUCLEOTIDE SEQUENCE [LARGE SCALE GENOMIC DNA]</scope>
    <source>
        <strain evidence="9 10">LMG 26013</strain>
    </source>
</reference>
<proteinExistence type="predicted"/>
<keyword evidence="5 7" id="KW-0472">Membrane</keyword>
<dbReference type="Proteomes" id="UP000051783">
    <property type="component" value="Unassembled WGS sequence"/>
</dbReference>
<evidence type="ECO:0000256" key="7">
    <source>
        <dbReference type="SAM" id="Phobius"/>
    </source>
</evidence>
<keyword evidence="3 7" id="KW-0812">Transmembrane</keyword>
<keyword evidence="10" id="KW-1185">Reference proteome</keyword>
<evidence type="ECO:0000256" key="1">
    <source>
        <dbReference type="ARBA" id="ARBA00004651"/>
    </source>
</evidence>
<gene>
    <name evidence="9" type="ORF">IV64_GL002604</name>
</gene>
<accession>A0A0R2MFK3</accession>
<dbReference type="PANTHER" id="PTHR30572">
    <property type="entry name" value="MEMBRANE COMPONENT OF TRANSPORTER-RELATED"/>
    <property type="match status" value="1"/>
</dbReference>
<keyword evidence="4 7" id="KW-1133">Transmembrane helix</keyword>
<dbReference type="InterPro" id="IPR003838">
    <property type="entry name" value="ABC3_permease_C"/>
</dbReference>
<evidence type="ECO:0000313" key="9">
    <source>
        <dbReference type="EMBL" id="KRO10912.1"/>
    </source>
</evidence>
<protein>
    <submittedName>
        <fullName evidence="9">ABC superfamily ATP binding cassette transporter, membrane protein</fullName>
    </submittedName>
</protein>